<organism evidence="9 10">
    <name type="scientific">Hondaea fermentalgiana</name>
    <dbReference type="NCBI Taxonomy" id="2315210"/>
    <lineage>
        <taxon>Eukaryota</taxon>
        <taxon>Sar</taxon>
        <taxon>Stramenopiles</taxon>
        <taxon>Bigyra</taxon>
        <taxon>Labyrinthulomycetes</taxon>
        <taxon>Thraustochytrida</taxon>
        <taxon>Thraustochytriidae</taxon>
        <taxon>Hondaea</taxon>
    </lineage>
</organism>
<feature type="transmembrane region" description="Helical" evidence="7">
    <location>
        <begin position="749"/>
        <end position="768"/>
    </location>
</feature>
<evidence type="ECO:0000313" key="9">
    <source>
        <dbReference type="EMBL" id="GBG25746.1"/>
    </source>
</evidence>
<dbReference type="OrthoDB" id="429851at2759"/>
<feature type="transmembrane region" description="Helical" evidence="7">
    <location>
        <begin position="361"/>
        <end position="384"/>
    </location>
</feature>
<sequence length="926" mass="102012">MTVVVRYPRVLLLFASLLPVIFTAVAVNFLELNDTAGWSVKSSYSSRAYDAYSTALSEITAANSAAANAPTRTEVSENYLDLYWVSKRSTADFLANPDDLYYIRDLQEEVLAHEAIQQICLLSNATGECLEPYSATSYLPENQSDYDRVAFATALLDDIESTSFFVSSGFDIEAEDPSTVVMPMMRSRIRFGLPLEGYNGTQDRASEQAAIIQETVEDVSINYLDPLREQNEAMVFYFDFQDITNFYAFDTIVRDAAYAGLAIAIVFLMLCFHTRSLFLGSLSLLQIILSFPTTYFIYRFVFGIEHFGTLQTLAIFLVLGIGTDDIFIFWDAFRQSAVVFAVKSDNPDVLIDRMDWAFRKAAGAMLVTSLTTFVAFAVTALSSIPNIKDFGMFAGLLIVVNFVMVITIFPCLVVVHYRHVKSCKPTQCLRRTQDSSSTSDESDEDPVLGLVELFFRDRWIPFIWRARWPILIVGLALTVTFGSFATRFEPGTKRIEDIFDEDHPLTIVNGLKIEEFVFSAGAFFTVVVSFGLELIDRSGTSPFDPLDVGALSYSDGFAPLQPDAQQALYDLCTDYGDENSTNRPSYVRTPTAGEPSVSCWVLDWSDWLEAQNETFPVATETDARNLLEQWFASGDESAEDFASVLIGLTPTDGTVVPDPVKFMTMTTVLAVPQSASLGDKMNGFEALANGLTERFKDGPDSVGTALLVSDYFTIFAMQEVLVQTAIIGLCAGVGFGFVCLLAMTRNLRVSVLATLNIVVITALVLGVMQLTLGEIGFMEAISITALVGLSFDFTLHFAIAYVEYEPEHAWLIAEVTPENCMIGDFYKAADGDMVATSLLRTRVAFTRISVSVLFGAISSTTAAIALTLCEIQYLGLFGKFLLQVIIFSLVASNTVLPALLMKFGPQPPPKVTALESKITTSVNDAL</sequence>
<evidence type="ECO:0000256" key="1">
    <source>
        <dbReference type="ARBA" id="ARBA00004141"/>
    </source>
</evidence>
<dbReference type="PANTHER" id="PTHR45951">
    <property type="entry name" value="PROTEIN DISPATCHED-RELATED"/>
    <property type="match status" value="1"/>
</dbReference>
<feature type="domain" description="SSD" evidence="8">
    <location>
        <begin position="302"/>
        <end position="415"/>
    </location>
</feature>
<evidence type="ECO:0000256" key="4">
    <source>
        <dbReference type="ARBA" id="ARBA00023136"/>
    </source>
</evidence>
<accession>A0A2R5G3Y4</accession>
<evidence type="ECO:0000256" key="6">
    <source>
        <dbReference type="ARBA" id="ARBA00038046"/>
    </source>
</evidence>
<feature type="transmembrane region" description="Helical" evidence="7">
    <location>
        <begin position="466"/>
        <end position="485"/>
    </location>
</feature>
<keyword evidence="5" id="KW-0325">Glycoprotein</keyword>
<reference evidence="9 10" key="1">
    <citation type="submission" date="2017-12" db="EMBL/GenBank/DDBJ databases">
        <title>Sequencing, de novo assembly and annotation of complete genome of a new Thraustochytrid species, strain FCC1311.</title>
        <authorList>
            <person name="Sedici K."/>
            <person name="Godart F."/>
            <person name="Aiese Cigliano R."/>
            <person name="Sanseverino W."/>
            <person name="Barakat M."/>
            <person name="Ortet P."/>
            <person name="Marechal E."/>
            <person name="Cagnac O."/>
            <person name="Amato A."/>
        </authorList>
    </citation>
    <scope>NUCLEOTIDE SEQUENCE [LARGE SCALE GENOMIC DNA]</scope>
</reference>
<feature type="transmembrane region" description="Helical" evidence="7">
    <location>
        <begin position="880"/>
        <end position="900"/>
    </location>
</feature>
<dbReference type="GO" id="GO:0016020">
    <property type="term" value="C:membrane"/>
    <property type="evidence" value="ECO:0007669"/>
    <property type="project" value="UniProtKB-SubCell"/>
</dbReference>
<evidence type="ECO:0000256" key="7">
    <source>
        <dbReference type="SAM" id="Phobius"/>
    </source>
</evidence>
<dbReference type="EMBL" id="BEYU01000015">
    <property type="protein sequence ID" value="GBG25746.1"/>
    <property type="molecule type" value="Genomic_DNA"/>
</dbReference>
<feature type="transmembrane region" description="Helical" evidence="7">
    <location>
        <begin position="390"/>
        <end position="415"/>
    </location>
</feature>
<dbReference type="GO" id="GO:0022857">
    <property type="term" value="F:transmembrane transporter activity"/>
    <property type="evidence" value="ECO:0007669"/>
    <property type="project" value="TreeGrafter"/>
</dbReference>
<evidence type="ECO:0000256" key="5">
    <source>
        <dbReference type="ARBA" id="ARBA00023180"/>
    </source>
</evidence>
<feature type="transmembrane region" description="Helical" evidence="7">
    <location>
        <begin position="277"/>
        <end position="298"/>
    </location>
</feature>
<evidence type="ECO:0000259" key="8">
    <source>
        <dbReference type="PROSITE" id="PS50156"/>
    </source>
</evidence>
<dbReference type="InterPro" id="IPR052081">
    <property type="entry name" value="Dispatched_Hh_regulator"/>
</dbReference>
<evidence type="ECO:0000313" key="10">
    <source>
        <dbReference type="Proteomes" id="UP000241890"/>
    </source>
</evidence>
<gene>
    <name evidence="9" type="ORF">FCC1311_019652</name>
</gene>
<protein>
    <submittedName>
        <fullName evidence="9">Protein dispatched-like 1</fullName>
    </submittedName>
</protein>
<comment type="subcellular location">
    <subcellularLocation>
        <location evidence="1">Membrane</location>
        <topology evidence="1">Multi-pass membrane protein</topology>
    </subcellularLocation>
</comment>
<evidence type="ECO:0000256" key="2">
    <source>
        <dbReference type="ARBA" id="ARBA00022692"/>
    </source>
</evidence>
<dbReference type="AlphaFoldDB" id="A0A2R5G3Y4"/>
<keyword evidence="10" id="KW-1185">Reference proteome</keyword>
<dbReference type="InParanoid" id="A0A2R5G3Y4"/>
<proteinExistence type="inferred from homology"/>
<dbReference type="Pfam" id="PF12349">
    <property type="entry name" value="Sterol-sensing"/>
    <property type="match status" value="1"/>
</dbReference>
<dbReference type="SUPFAM" id="SSF82866">
    <property type="entry name" value="Multidrug efflux transporter AcrB transmembrane domain"/>
    <property type="match status" value="2"/>
</dbReference>
<feature type="transmembrane region" description="Helical" evidence="7">
    <location>
        <begin position="780"/>
        <end position="802"/>
    </location>
</feature>
<name>A0A2R5G3Y4_9STRA</name>
<comment type="caution">
    <text evidence="9">The sequence shown here is derived from an EMBL/GenBank/DDBJ whole genome shotgun (WGS) entry which is preliminary data.</text>
</comment>
<keyword evidence="4 7" id="KW-0472">Membrane</keyword>
<evidence type="ECO:0000256" key="3">
    <source>
        <dbReference type="ARBA" id="ARBA00022989"/>
    </source>
</evidence>
<dbReference type="InterPro" id="IPR053958">
    <property type="entry name" value="HMGCR/SNAP/NPC1-like_SSD"/>
</dbReference>
<dbReference type="Proteomes" id="UP000241890">
    <property type="component" value="Unassembled WGS sequence"/>
</dbReference>
<keyword evidence="3 7" id="KW-1133">Transmembrane helix</keyword>
<dbReference type="PROSITE" id="PS50156">
    <property type="entry name" value="SSD"/>
    <property type="match status" value="1"/>
</dbReference>
<feature type="transmembrane region" description="Helical" evidence="7">
    <location>
        <begin position="720"/>
        <end position="743"/>
    </location>
</feature>
<feature type="transmembrane region" description="Helical" evidence="7">
    <location>
        <begin position="848"/>
        <end position="868"/>
    </location>
</feature>
<keyword evidence="2 7" id="KW-0812">Transmembrane</keyword>
<dbReference type="InterPro" id="IPR000731">
    <property type="entry name" value="SSD"/>
</dbReference>
<dbReference type="Gene3D" id="1.20.1640.10">
    <property type="entry name" value="Multidrug efflux transporter AcrB transmembrane domain"/>
    <property type="match status" value="2"/>
</dbReference>
<feature type="transmembrane region" description="Helical" evidence="7">
    <location>
        <begin position="310"/>
        <end position="330"/>
    </location>
</feature>
<comment type="similarity">
    <text evidence="6">Belongs to the dispatched family.</text>
</comment>